<dbReference type="AlphaFoldDB" id="A0A8J6C2G8"/>
<reference evidence="1" key="2">
    <citation type="submission" date="2021-02" db="EMBL/GenBank/DDBJ databases">
        <authorList>
            <person name="Kimball J.A."/>
            <person name="Haas M.W."/>
            <person name="Macchietto M."/>
            <person name="Kono T."/>
            <person name="Duquette J."/>
            <person name="Shao M."/>
        </authorList>
    </citation>
    <scope>NUCLEOTIDE SEQUENCE</scope>
    <source>
        <tissue evidence="1">Fresh leaf tissue</tissue>
    </source>
</reference>
<evidence type="ECO:0000313" key="2">
    <source>
        <dbReference type="Proteomes" id="UP000729402"/>
    </source>
</evidence>
<dbReference type="EMBL" id="JAAALK010000079">
    <property type="protein sequence ID" value="KAG8100631.1"/>
    <property type="molecule type" value="Genomic_DNA"/>
</dbReference>
<gene>
    <name evidence="1" type="ORF">GUJ93_ZPchr0013g34770</name>
</gene>
<evidence type="ECO:0000313" key="1">
    <source>
        <dbReference type="EMBL" id="KAG8100631.1"/>
    </source>
</evidence>
<organism evidence="1 2">
    <name type="scientific">Zizania palustris</name>
    <name type="common">Northern wild rice</name>
    <dbReference type="NCBI Taxonomy" id="103762"/>
    <lineage>
        <taxon>Eukaryota</taxon>
        <taxon>Viridiplantae</taxon>
        <taxon>Streptophyta</taxon>
        <taxon>Embryophyta</taxon>
        <taxon>Tracheophyta</taxon>
        <taxon>Spermatophyta</taxon>
        <taxon>Magnoliopsida</taxon>
        <taxon>Liliopsida</taxon>
        <taxon>Poales</taxon>
        <taxon>Poaceae</taxon>
        <taxon>BOP clade</taxon>
        <taxon>Oryzoideae</taxon>
        <taxon>Oryzeae</taxon>
        <taxon>Zizaniinae</taxon>
        <taxon>Zizania</taxon>
    </lineage>
</organism>
<name>A0A8J6C2G8_ZIZPA</name>
<protein>
    <submittedName>
        <fullName evidence="1">Uncharacterized protein</fullName>
    </submittedName>
</protein>
<reference evidence="1" key="1">
    <citation type="journal article" date="2021" name="bioRxiv">
        <title>Whole Genome Assembly and Annotation of Northern Wild Rice, Zizania palustris L., Supports a Whole Genome Duplication in the Zizania Genus.</title>
        <authorList>
            <person name="Haas M."/>
            <person name="Kono T."/>
            <person name="Macchietto M."/>
            <person name="Millas R."/>
            <person name="McGilp L."/>
            <person name="Shao M."/>
            <person name="Duquette J."/>
            <person name="Hirsch C.N."/>
            <person name="Kimball J."/>
        </authorList>
    </citation>
    <scope>NUCLEOTIDE SEQUENCE</scope>
    <source>
        <tissue evidence="1">Fresh leaf tissue</tissue>
    </source>
</reference>
<sequence length="171" mass="18510">MQRWFFRKCPYYPFALFIFLLPSPPPAPSDRAKALRRRLAWLRHQSRAPPYGSAIGKGPPPPPRAPVPASLRLCPVNLALSLALAPLPTPPLPARALCRHPHRLRSPAACSALAPSPKRLMRTVVPEAPSLLLPTAARISSLADLASAGRVDAAGGCCERGMQRRPKLKDG</sequence>
<dbReference type="Proteomes" id="UP000729402">
    <property type="component" value="Unassembled WGS sequence"/>
</dbReference>
<keyword evidence="2" id="KW-1185">Reference proteome</keyword>
<accession>A0A8J6C2G8</accession>
<comment type="caution">
    <text evidence="1">The sequence shown here is derived from an EMBL/GenBank/DDBJ whole genome shotgun (WGS) entry which is preliminary data.</text>
</comment>
<proteinExistence type="predicted"/>